<organism evidence="2 3">
    <name type="scientific">Polluticaenibacter yanchengensis</name>
    <dbReference type="NCBI Taxonomy" id="3014562"/>
    <lineage>
        <taxon>Bacteria</taxon>
        <taxon>Pseudomonadati</taxon>
        <taxon>Bacteroidota</taxon>
        <taxon>Chitinophagia</taxon>
        <taxon>Chitinophagales</taxon>
        <taxon>Chitinophagaceae</taxon>
        <taxon>Polluticaenibacter</taxon>
    </lineage>
</organism>
<dbReference type="Proteomes" id="UP001210231">
    <property type="component" value="Unassembled WGS sequence"/>
</dbReference>
<reference evidence="2 3" key="1">
    <citation type="submission" date="2022-12" db="EMBL/GenBank/DDBJ databases">
        <title>Chitinophagaceae gen. sp. nov., a new member of the family Chitinophagaceae, isolated from soil in a chemical factory.</title>
        <authorList>
            <person name="Ke Z."/>
        </authorList>
    </citation>
    <scope>NUCLEOTIDE SEQUENCE [LARGE SCALE GENOMIC DNA]</scope>
    <source>
        <strain evidence="2 3">LY-5</strain>
    </source>
</reference>
<gene>
    <name evidence="2" type="ORF">O3P16_10120</name>
</gene>
<protein>
    <submittedName>
        <fullName evidence="2">Glycosyltransferase</fullName>
    </submittedName>
</protein>
<evidence type="ECO:0000313" key="3">
    <source>
        <dbReference type="Proteomes" id="UP001210231"/>
    </source>
</evidence>
<keyword evidence="3" id="KW-1185">Reference proteome</keyword>
<evidence type="ECO:0000256" key="1">
    <source>
        <dbReference type="ARBA" id="ARBA00022679"/>
    </source>
</evidence>
<accession>A0ABT4ULX7</accession>
<dbReference type="Pfam" id="PF13692">
    <property type="entry name" value="Glyco_trans_1_4"/>
    <property type="match status" value="1"/>
</dbReference>
<sequence>MNKVLCLLPGTIVNTGNAAGNEALVKCNTLVNGIQNFLHKEIINNLTSVENLQKQGFSTEVFCFAGRKKMTDLLKSAGAIASKTKNDRYQFVYVFWGGISGYITTLFSRKPVFLTLLGSDLLGTYKQDGRQSSKGKLLTFFTRLACNNARGIIVMSQDMCSKLPEKIHNKVLVAPECIDLNKFYPIDKAEARNKLNIPQHNKVIMFFPGEGRIVKNAAFANRIAEKLSATYKDFTFLEIKNTPHSELVTYYNAADLLLITSLHEGSNNSIKEAIACNCPVVSSNAGDARERLSSLDQCFVINNFNESDYVSAIESIFSTNKKPEIRRGVEDLTFAKTGEKIANFIRKQLQIK</sequence>
<comment type="caution">
    <text evidence="2">The sequence shown here is derived from an EMBL/GenBank/DDBJ whole genome shotgun (WGS) entry which is preliminary data.</text>
</comment>
<dbReference type="SUPFAM" id="SSF53756">
    <property type="entry name" value="UDP-Glycosyltransferase/glycogen phosphorylase"/>
    <property type="match status" value="1"/>
</dbReference>
<keyword evidence="1" id="KW-0808">Transferase</keyword>
<dbReference type="PANTHER" id="PTHR46401">
    <property type="entry name" value="GLYCOSYLTRANSFERASE WBBK-RELATED"/>
    <property type="match status" value="1"/>
</dbReference>
<name>A0ABT4ULX7_9BACT</name>
<dbReference type="PANTHER" id="PTHR46401:SF2">
    <property type="entry name" value="GLYCOSYLTRANSFERASE WBBK-RELATED"/>
    <property type="match status" value="1"/>
</dbReference>
<evidence type="ECO:0000313" key="2">
    <source>
        <dbReference type="EMBL" id="MDA3615163.1"/>
    </source>
</evidence>
<dbReference type="RefSeq" id="WP_407031487.1">
    <property type="nucleotide sequence ID" value="NZ_JAQGEF010000010.1"/>
</dbReference>
<proteinExistence type="predicted"/>
<dbReference type="EMBL" id="JAQGEF010000010">
    <property type="protein sequence ID" value="MDA3615163.1"/>
    <property type="molecule type" value="Genomic_DNA"/>
</dbReference>
<dbReference type="Gene3D" id="3.40.50.2000">
    <property type="entry name" value="Glycogen Phosphorylase B"/>
    <property type="match status" value="2"/>
</dbReference>